<feature type="domain" description="Mg chelatase-related protein C-terminal" evidence="2">
    <location>
        <begin position="421"/>
        <end position="515"/>
    </location>
</feature>
<dbReference type="InterPro" id="IPR014721">
    <property type="entry name" value="Ribsml_uS5_D2-typ_fold_subgr"/>
</dbReference>
<dbReference type="InterPro" id="IPR000523">
    <property type="entry name" value="Mg_chelatse_chII-like_cat_dom"/>
</dbReference>
<dbReference type="InterPro" id="IPR020568">
    <property type="entry name" value="Ribosomal_Su5_D2-typ_SF"/>
</dbReference>
<gene>
    <name evidence="3" type="ORF">OTK00_001991</name>
</gene>
<name>A0ABY7BQ02_9FIRM</name>
<sequence>MINFIKKRKGKKKVLAKVLTSSYMGIKGFVVTVETDMTNGLPNFDIVGLPDVTIKESKERIKVAIKNSGFEFPNRRIIVNLAPASTKKEGSSFDLPIAISILKSSEQIIPKLNPDEIAIIGELSLDGSIKRVNGALLMTIAALENNVKKIIVPYENRAECAVVKGIDVYPVSTLKEAIEVLEGIKEIVPYRIDLDNLNSSNYIYDIDFSEVKGQEYVKRAVEVAVAGMHNLLLIGPPGAGKTMIAQRIPTVLPPMTFEESLEVTKIYSCAGLLKEGEALIQKRPFRSPHHTASSIAIIGGGKIPKPGEVSLAHNGVLFLDEFPEFDKKTIEVLRQPLEDGYITISRVNASIEYPAKFMLVCSMNPCKCGYYLSEDRQCTCTPAQIRQYLGRISGPILDRIDVQVEVKAVKLENLDSSSCRDSKSMREAIERARQIQLERFKGLGIYYNSQMKGSLINRFCKLSQKEKALLERAYNSLNLSLRGYSKILKVARTIADLEESDQIKADHLHEAISYRLLERRLII</sequence>
<accession>A0ABY7BQ02</accession>
<organism evidence="3 4">
    <name type="scientific">Caldicellulosiruptor morganii</name>
    <dbReference type="NCBI Taxonomy" id="1387555"/>
    <lineage>
        <taxon>Bacteria</taxon>
        <taxon>Bacillati</taxon>
        <taxon>Bacillota</taxon>
        <taxon>Bacillota incertae sedis</taxon>
        <taxon>Caldicellulosiruptorales</taxon>
        <taxon>Caldicellulosiruptoraceae</taxon>
        <taxon>Caldicellulosiruptor</taxon>
    </lineage>
</organism>
<dbReference type="InterPro" id="IPR045006">
    <property type="entry name" value="CHLI-like"/>
</dbReference>
<protein>
    <submittedName>
        <fullName evidence="3">YifB family Mg chelatase-like AAA ATPase</fullName>
    </submittedName>
</protein>
<dbReference type="Pfam" id="PF13335">
    <property type="entry name" value="Mg_chelatase_C"/>
    <property type="match status" value="1"/>
</dbReference>
<dbReference type="Gene3D" id="3.30.230.10">
    <property type="match status" value="1"/>
</dbReference>
<dbReference type="InterPro" id="IPR004482">
    <property type="entry name" value="Mg_chelat-rel"/>
</dbReference>
<dbReference type="NCBIfam" id="TIGR00368">
    <property type="entry name" value="YifB family Mg chelatase-like AAA ATPase"/>
    <property type="match status" value="1"/>
</dbReference>
<dbReference type="Gene3D" id="3.40.50.300">
    <property type="entry name" value="P-loop containing nucleotide triphosphate hydrolases"/>
    <property type="match status" value="1"/>
</dbReference>
<dbReference type="InterPro" id="IPR025158">
    <property type="entry name" value="Mg_chelat-rel_C"/>
</dbReference>
<dbReference type="SUPFAM" id="SSF54211">
    <property type="entry name" value="Ribosomal protein S5 domain 2-like"/>
    <property type="match status" value="1"/>
</dbReference>
<dbReference type="EMBL" id="CP113865">
    <property type="protein sequence ID" value="WAM33489.1"/>
    <property type="molecule type" value="Genomic_DNA"/>
</dbReference>
<evidence type="ECO:0000259" key="1">
    <source>
        <dbReference type="Pfam" id="PF01078"/>
    </source>
</evidence>
<dbReference type="Pfam" id="PF01078">
    <property type="entry name" value="Mg_chelatase"/>
    <property type="match status" value="1"/>
</dbReference>
<dbReference type="PANTHER" id="PTHR32039">
    <property type="entry name" value="MAGNESIUM-CHELATASE SUBUNIT CHLI"/>
    <property type="match status" value="1"/>
</dbReference>
<evidence type="ECO:0000259" key="2">
    <source>
        <dbReference type="Pfam" id="PF13335"/>
    </source>
</evidence>
<dbReference type="Pfam" id="PF13541">
    <property type="entry name" value="ChlI"/>
    <property type="match status" value="1"/>
</dbReference>
<keyword evidence="4" id="KW-1185">Reference proteome</keyword>
<feature type="domain" description="Magnesium chelatase ChlI-like catalytic" evidence="1">
    <location>
        <begin position="207"/>
        <end position="413"/>
    </location>
</feature>
<evidence type="ECO:0000313" key="3">
    <source>
        <dbReference type="EMBL" id="WAM33489.1"/>
    </source>
</evidence>
<dbReference type="SUPFAM" id="SSF52540">
    <property type="entry name" value="P-loop containing nucleoside triphosphate hydrolases"/>
    <property type="match status" value="1"/>
</dbReference>
<dbReference type="PANTHER" id="PTHR32039:SF7">
    <property type="entry name" value="COMPETENCE PROTEIN COMM"/>
    <property type="match status" value="1"/>
</dbReference>
<dbReference type="Proteomes" id="UP001164909">
    <property type="component" value="Chromosome"/>
</dbReference>
<reference evidence="3" key="1">
    <citation type="submission" date="2022-12" db="EMBL/GenBank/DDBJ databases">
        <authorList>
            <person name="Bing R.G."/>
            <person name="Willard D.J."/>
            <person name="Manesh M.J.H."/>
            <person name="Laemthong T."/>
            <person name="Crosby J.R."/>
            <person name="Kelly R.M."/>
        </authorList>
    </citation>
    <scope>NUCLEOTIDE SEQUENCE</scope>
    <source>
        <strain evidence="3">DSM 8990</strain>
    </source>
</reference>
<dbReference type="InterPro" id="IPR027417">
    <property type="entry name" value="P-loop_NTPase"/>
</dbReference>
<proteinExistence type="predicted"/>
<evidence type="ECO:0000313" key="4">
    <source>
        <dbReference type="Proteomes" id="UP001164909"/>
    </source>
</evidence>